<dbReference type="EMBL" id="BMFU01000001">
    <property type="protein sequence ID" value="GGH42805.1"/>
    <property type="molecule type" value="Genomic_DNA"/>
</dbReference>
<sequence>MNSIKQYVSLLLVLLLVISPISVIHANEVSQEDLYPADSREETINNLMSERTILQTKLSIVQKSIEDSSIDTNITDVKKVKEIKELITKIQKINDNLFDLGVREVTSEELARKAEIAGIGPMAVVPTGYTNVHWETYRAIWVKDSVRYEVQHIVASPKGTGSSSISQSGTTVQTTNGGVRAAATGLIVTSAKEGASLIPGVDIAITLYDAIKQAITDFSSTTEVTNITSSFNWDYNMNVDFMYVKKEGQSDTSQYLSFKSSEVFGAVSWSIRNFSYKKGTNIVTATNFITGSRQYKNTPSRHKNGSNAVTAYLNPGSSNSAFVTKLDFTGVDGKVFKSVTLPLFSFPSQIQDR</sequence>
<dbReference type="RefSeq" id="WP_188591083.1">
    <property type="nucleotide sequence ID" value="NZ_BMFU01000001.1"/>
</dbReference>
<evidence type="ECO:0000313" key="1">
    <source>
        <dbReference type="EMBL" id="GGH42805.1"/>
    </source>
</evidence>
<name>A0ABQ1YYR5_9BACL</name>
<protein>
    <submittedName>
        <fullName evidence="1">Uncharacterized protein</fullName>
    </submittedName>
</protein>
<reference evidence="2" key="1">
    <citation type="journal article" date="2019" name="Int. J. Syst. Evol. Microbiol.">
        <title>The Global Catalogue of Microorganisms (GCM) 10K type strain sequencing project: providing services to taxonomists for standard genome sequencing and annotation.</title>
        <authorList>
            <consortium name="The Broad Institute Genomics Platform"/>
            <consortium name="The Broad Institute Genome Sequencing Center for Infectious Disease"/>
            <person name="Wu L."/>
            <person name="Ma J."/>
        </authorList>
    </citation>
    <scope>NUCLEOTIDE SEQUENCE [LARGE SCALE GENOMIC DNA]</scope>
    <source>
        <strain evidence="2">CGMCC 1.12770</strain>
    </source>
</reference>
<evidence type="ECO:0000313" key="2">
    <source>
        <dbReference type="Proteomes" id="UP000652153"/>
    </source>
</evidence>
<organism evidence="1 2">
    <name type="scientific">Paenibacillus silvae</name>
    <dbReference type="NCBI Taxonomy" id="1325358"/>
    <lineage>
        <taxon>Bacteria</taxon>
        <taxon>Bacillati</taxon>
        <taxon>Bacillota</taxon>
        <taxon>Bacilli</taxon>
        <taxon>Bacillales</taxon>
        <taxon>Paenibacillaceae</taxon>
        <taxon>Paenibacillus</taxon>
    </lineage>
</organism>
<dbReference type="Proteomes" id="UP000652153">
    <property type="component" value="Unassembled WGS sequence"/>
</dbReference>
<gene>
    <name evidence="1" type="ORF">GCM10008014_03300</name>
</gene>
<comment type="caution">
    <text evidence="1">The sequence shown here is derived from an EMBL/GenBank/DDBJ whole genome shotgun (WGS) entry which is preliminary data.</text>
</comment>
<accession>A0ABQ1YYR5</accession>
<proteinExistence type="predicted"/>
<keyword evidence="2" id="KW-1185">Reference proteome</keyword>